<dbReference type="PANTHER" id="PTHR10672:SF3">
    <property type="entry name" value="PROTEIN HU-LI TAI SHAO"/>
    <property type="match status" value="1"/>
</dbReference>
<feature type="region of interest" description="Disordered" evidence="2">
    <location>
        <begin position="1"/>
        <end position="26"/>
    </location>
</feature>
<dbReference type="AlphaFoldDB" id="A0A3P4AZE5"/>
<accession>A0A3P4AZE5</accession>
<evidence type="ECO:0000256" key="2">
    <source>
        <dbReference type="SAM" id="MobiDB-lite"/>
    </source>
</evidence>
<keyword evidence="4" id="KW-0456">Lyase</keyword>
<name>A0A3P4AZE5_9BURK</name>
<dbReference type="Gene3D" id="3.40.225.10">
    <property type="entry name" value="Class II aldolase/adducin N-terminal domain"/>
    <property type="match status" value="1"/>
</dbReference>
<reference evidence="4 5" key="1">
    <citation type="submission" date="2018-10" db="EMBL/GenBank/DDBJ databases">
        <authorList>
            <person name="Criscuolo A."/>
        </authorList>
    </citation>
    <scope>NUCLEOTIDE SEQUENCE [LARGE SCALE GENOMIC DNA]</scope>
    <source>
        <strain evidence="4">DnA1</strain>
    </source>
</reference>
<dbReference type="InterPro" id="IPR036409">
    <property type="entry name" value="Aldolase_II/adducin_N_sf"/>
</dbReference>
<feature type="domain" description="Class II aldolase/adducin N-terminal" evidence="3">
    <location>
        <begin position="40"/>
        <end position="222"/>
    </location>
</feature>
<feature type="compositionally biased region" description="Basic and acidic residues" evidence="2">
    <location>
        <begin position="261"/>
        <end position="282"/>
    </location>
</feature>
<evidence type="ECO:0000313" key="5">
    <source>
        <dbReference type="Proteomes" id="UP000277294"/>
    </source>
</evidence>
<evidence type="ECO:0000313" key="4">
    <source>
        <dbReference type="EMBL" id="VCU69417.1"/>
    </source>
</evidence>
<feature type="compositionally biased region" description="Basic and acidic residues" evidence="2">
    <location>
        <begin position="1"/>
        <end position="10"/>
    </location>
</feature>
<evidence type="ECO:0000259" key="3">
    <source>
        <dbReference type="SMART" id="SM01007"/>
    </source>
</evidence>
<dbReference type="InterPro" id="IPR001303">
    <property type="entry name" value="Aldolase_II/adducin_N"/>
</dbReference>
<dbReference type="Pfam" id="PF00596">
    <property type="entry name" value="Aldolase_II"/>
    <property type="match status" value="1"/>
</dbReference>
<proteinExistence type="inferred from homology"/>
<dbReference type="GO" id="GO:0051015">
    <property type="term" value="F:actin filament binding"/>
    <property type="evidence" value="ECO:0007669"/>
    <property type="project" value="TreeGrafter"/>
</dbReference>
<dbReference type="SUPFAM" id="SSF53639">
    <property type="entry name" value="AraD/HMP-PK domain-like"/>
    <property type="match status" value="1"/>
</dbReference>
<feature type="region of interest" description="Disordered" evidence="2">
    <location>
        <begin position="249"/>
        <end position="282"/>
    </location>
</feature>
<dbReference type="EMBL" id="UWPJ01000014">
    <property type="protein sequence ID" value="VCU69417.1"/>
    <property type="molecule type" value="Genomic_DNA"/>
</dbReference>
<dbReference type="GO" id="GO:0005856">
    <property type="term" value="C:cytoskeleton"/>
    <property type="evidence" value="ECO:0007669"/>
    <property type="project" value="TreeGrafter"/>
</dbReference>
<gene>
    <name evidence="4" type="primary">novR_2</name>
    <name evidence="4" type="ORF">PIGHUM_01479</name>
</gene>
<dbReference type="GO" id="GO:0016829">
    <property type="term" value="F:lyase activity"/>
    <property type="evidence" value="ECO:0007669"/>
    <property type="project" value="UniProtKB-KW"/>
</dbReference>
<dbReference type="EC" id="4.1.-.-" evidence="4"/>
<organism evidence="4 5">
    <name type="scientific">Pigmentiphaga humi</name>
    <dbReference type="NCBI Taxonomy" id="2478468"/>
    <lineage>
        <taxon>Bacteria</taxon>
        <taxon>Pseudomonadati</taxon>
        <taxon>Pseudomonadota</taxon>
        <taxon>Betaproteobacteria</taxon>
        <taxon>Burkholderiales</taxon>
        <taxon>Alcaligenaceae</taxon>
        <taxon>Pigmentiphaga</taxon>
    </lineage>
</organism>
<protein>
    <submittedName>
        <fullName evidence="4">Decarboxylase NovR</fullName>
        <ecNumber evidence="4">4.1.-.-</ecNumber>
    </submittedName>
</protein>
<dbReference type="FunFam" id="3.40.225.10:FF:000013">
    <property type="entry name" value="Class II aldolase"/>
    <property type="match status" value="1"/>
</dbReference>
<evidence type="ECO:0000256" key="1">
    <source>
        <dbReference type="ARBA" id="ARBA00037961"/>
    </source>
</evidence>
<dbReference type="PANTHER" id="PTHR10672">
    <property type="entry name" value="ADDUCIN"/>
    <property type="match status" value="1"/>
</dbReference>
<dbReference type="SMART" id="SM01007">
    <property type="entry name" value="Aldolase_II"/>
    <property type="match status" value="1"/>
</dbReference>
<dbReference type="Proteomes" id="UP000277294">
    <property type="component" value="Unassembled WGS sequence"/>
</dbReference>
<comment type="similarity">
    <text evidence="1">Belongs to the aldolase class II family.</text>
</comment>
<dbReference type="InterPro" id="IPR051017">
    <property type="entry name" value="Aldolase-II_Adducin_sf"/>
</dbReference>
<dbReference type="NCBIfam" id="NF005451">
    <property type="entry name" value="PRK07044.1"/>
    <property type="match status" value="1"/>
</dbReference>
<sequence length="282" mass="31234">MKEMKEHRDIMASPHTPAPAGAPRTVFHPDASEAERRVRVDLAACYRLVDLYGMSDMILNHISARVPGADEHFLINPFGLMYEEITASSLIKIDLEGRIVHNPDPAYTINLPGYVIHSAIHAARPDVGCVLHTHTPAGMAISALECGLLPLNQTAMRFASDVAYHEFEGVAVDVDERQRLAANLGGRDVMILRNHGLLAVGQTVAEAFVNMHRLERACQTQLLTQSAGSPLHMPAAAVIEHAYRQLRRAPTPRPDGSFPPHGEREWPALLRMLDRRDPSYRD</sequence>
<keyword evidence="5" id="KW-1185">Reference proteome</keyword>